<name>A0A0C3AQX7_SERVB</name>
<accession>A0A0C3AQX7</accession>
<dbReference type="EMBL" id="KN824376">
    <property type="protein sequence ID" value="KIM21651.1"/>
    <property type="molecule type" value="Genomic_DNA"/>
</dbReference>
<dbReference type="Proteomes" id="UP000054097">
    <property type="component" value="Unassembled WGS sequence"/>
</dbReference>
<evidence type="ECO:0000313" key="1">
    <source>
        <dbReference type="EMBL" id="KIM21651.1"/>
    </source>
</evidence>
<organism evidence="1 2">
    <name type="scientific">Serendipita vermifera MAFF 305830</name>
    <dbReference type="NCBI Taxonomy" id="933852"/>
    <lineage>
        <taxon>Eukaryota</taxon>
        <taxon>Fungi</taxon>
        <taxon>Dikarya</taxon>
        <taxon>Basidiomycota</taxon>
        <taxon>Agaricomycotina</taxon>
        <taxon>Agaricomycetes</taxon>
        <taxon>Sebacinales</taxon>
        <taxon>Serendipitaceae</taxon>
        <taxon>Serendipita</taxon>
    </lineage>
</organism>
<gene>
    <name evidence="1" type="ORF">M408DRAFT_29408</name>
</gene>
<dbReference type="HOGENOM" id="CLU_2307786_0_0_1"/>
<sequence length="100" mass="11492">MRGPTNPQFFRSLTKLVITELYGPSSSTRFCAHMVLYPNTFPALHIVSLSHYPPLDLLLVMLERRNLGNHRDRAHFRSLSLPVRPGRVVFAVIRDLLHDT</sequence>
<keyword evidence="2" id="KW-1185">Reference proteome</keyword>
<evidence type="ECO:0000313" key="2">
    <source>
        <dbReference type="Proteomes" id="UP000054097"/>
    </source>
</evidence>
<proteinExistence type="predicted"/>
<reference evidence="1 2" key="1">
    <citation type="submission" date="2014-04" db="EMBL/GenBank/DDBJ databases">
        <authorList>
            <consortium name="DOE Joint Genome Institute"/>
            <person name="Kuo A."/>
            <person name="Zuccaro A."/>
            <person name="Kohler A."/>
            <person name="Nagy L.G."/>
            <person name="Floudas D."/>
            <person name="Copeland A."/>
            <person name="Barry K.W."/>
            <person name="Cichocki N."/>
            <person name="Veneault-Fourrey C."/>
            <person name="LaButti K."/>
            <person name="Lindquist E.A."/>
            <person name="Lipzen A."/>
            <person name="Lundell T."/>
            <person name="Morin E."/>
            <person name="Murat C."/>
            <person name="Sun H."/>
            <person name="Tunlid A."/>
            <person name="Henrissat B."/>
            <person name="Grigoriev I.V."/>
            <person name="Hibbett D.S."/>
            <person name="Martin F."/>
            <person name="Nordberg H.P."/>
            <person name="Cantor M.N."/>
            <person name="Hua S.X."/>
        </authorList>
    </citation>
    <scope>NUCLEOTIDE SEQUENCE [LARGE SCALE GENOMIC DNA]</scope>
    <source>
        <strain evidence="1 2">MAFF 305830</strain>
    </source>
</reference>
<dbReference type="AlphaFoldDB" id="A0A0C3AQX7"/>
<reference evidence="2" key="2">
    <citation type="submission" date="2015-01" db="EMBL/GenBank/DDBJ databases">
        <title>Evolutionary Origins and Diversification of the Mycorrhizal Mutualists.</title>
        <authorList>
            <consortium name="DOE Joint Genome Institute"/>
            <consortium name="Mycorrhizal Genomics Consortium"/>
            <person name="Kohler A."/>
            <person name="Kuo A."/>
            <person name="Nagy L.G."/>
            <person name="Floudas D."/>
            <person name="Copeland A."/>
            <person name="Barry K.W."/>
            <person name="Cichocki N."/>
            <person name="Veneault-Fourrey C."/>
            <person name="LaButti K."/>
            <person name="Lindquist E.A."/>
            <person name="Lipzen A."/>
            <person name="Lundell T."/>
            <person name="Morin E."/>
            <person name="Murat C."/>
            <person name="Riley R."/>
            <person name="Ohm R."/>
            <person name="Sun H."/>
            <person name="Tunlid A."/>
            <person name="Henrissat B."/>
            <person name="Grigoriev I.V."/>
            <person name="Hibbett D.S."/>
            <person name="Martin F."/>
        </authorList>
    </citation>
    <scope>NUCLEOTIDE SEQUENCE [LARGE SCALE GENOMIC DNA]</scope>
    <source>
        <strain evidence="2">MAFF 305830</strain>
    </source>
</reference>
<protein>
    <submittedName>
        <fullName evidence="1">Uncharacterized protein</fullName>
    </submittedName>
</protein>